<comment type="similarity">
    <text evidence="1">Belongs to the YTHDF family.</text>
</comment>
<dbReference type="GO" id="GO:0003729">
    <property type="term" value="F:mRNA binding"/>
    <property type="evidence" value="ECO:0007669"/>
    <property type="project" value="UniProtKB-UniRule"/>
</dbReference>
<evidence type="ECO:0000256" key="2">
    <source>
        <dbReference type="SAM" id="MobiDB-lite"/>
    </source>
</evidence>
<name>A0A2P2K5C6_RHIMU</name>
<dbReference type="GO" id="GO:0061157">
    <property type="term" value="P:mRNA destabilization"/>
    <property type="evidence" value="ECO:0007669"/>
    <property type="project" value="TreeGrafter"/>
</dbReference>
<feature type="domain" description="YTH" evidence="3">
    <location>
        <begin position="370"/>
        <end position="511"/>
    </location>
</feature>
<dbReference type="EMBL" id="GGEC01020453">
    <property type="protein sequence ID" value="MBX00937.1"/>
    <property type="molecule type" value="Transcribed_RNA"/>
</dbReference>
<dbReference type="CDD" id="cd21134">
    <property type="entry name" value="YTH"/>
    <property type="match status" value="1"/>
</dbReference>
<proteinExistence type="inferred from homology"/>
<dbReference type="Gene3D" id="3.10.590.10">
    <property type="entry name" value="ph1033 like domains"/>
    <property type="match status" value="1"/>
</dbReference>
<dbReference type="PANTHER" id="PTHR12357">
    <property type="entry name" value="YTH YT521-B HOMOLOGY DOMAIN-CONTAINING"/>
    <property type="match status" value="1"/>
</dbReference>
<dbReference type="Pfam" id="PF04146">
    <property type="entry name" value="YTH"/>
    <property type="match status" value="1"/>
</dbReference>
<comment type="function">
    <text evidence="1">Specifically recognizes and binds N6-methyladenosine (m6A)-containing RNAs, and regulates mRNA stability. M6A is a modification present at internal sites of mRNAs and some non-coding RNAs and plays a role in mRNA stability and processing.</text>
</comment>
<feature type="compositionally biased region" description="Polar residues" evidence="2">
    <location>
        <begin position="219"/>
        <end position="240"/>
    </location>
</feature>
<dbReference type="PANTHER" id="PTHR12357:SF92">
    <property type="entry name" value="YTH DOMAIN-CONTAINING FAMILY PROTEIN"/>
    <property type="match status" value="1"/>
</dbReference>
<evidence type="ECO:0000259" key="3">
    <source>
        <dbReference type="PROSITE" id="PS50882"/>
    </source>
</evidence>
<dbReference type="InterPro" id="IPR045168">
    <property type="entry name" value="YTH_prot"/>
</dbReference>
<reference evidence="4" key="1">
    <citation type="submission" date="2018-02" db="EMBL/GenBank/DDBJ databases">
        <title>Rhizophora mucronata_Transcriptome.</title>
        <authorList>
            <person name="Meera S.P."/>
            <person name="Sreeshan A."/>
            <person name="Augustine A."/>
        </authorList>
    </citation>
    <scope>NUCLEOTIDE SEQUENCE</scope>
    <source>
        <tissue evidence="4">Leaf</tissue>
    </source>
</reference>
<accession>A0A2P2K5C6</accession>
<dbReference type="PROSITE" id="PS50882">
    <property type="entry name" value="YTH"/>
    <property type="match status" value="1"/>
</dbReference>
<evidence type="ECO:0000256" key="1">
    <source>
        <dbReference type="RuleBase" id="RU369095"/>
    </source>
</evidence>
<organism evidence="4">
    <name type="scientific">Rhizophora mucronata</name>
    <name type="common">Asiatic mangrove</name>
    <dbReference type="NCBI Taxonomy" id="61149"/>
    <lineage>
        <taxon>Eukaryota</taxon>
        <taxon>Viridiplantae</taxon>
        <taxon>Streptophyta</taxon>
        <taxon>Embryophyta</taxon>
        <taxon>Tracheophyta</taxon>
        <taxon>Spermatophyta</taxon>
        <taxon>Magnoliopsida</taxon>
        <taxon>eudicotyledons</taxon>
        <taxon>Gunneridae</taxon>
        <taxon>Pentapetalae</taxon>
        <taxon>rosids</taxon>
        <taxon>fabids</taxon>
        <taxon>Malpighiales</taxon>
        <taxon>Rhizophoraceae</taxon>
        <taxon>Rhizophora</taxon>
    </lineage>
</organism>
<sequence length="705" mass="77799">MYNVLAHGNMEAYVIQGAEINNNLTNSLLEQVEAMYTEATPECFVDQGLYYPTATNYGYYCTGFESPGEWEDHQRVFGIDGPEVQYAGTQTENLPYVYYTPSYGYAQSPYNPYNPYIPGAMMGADGPYVGAQQYYTIPPYQDPVSSPGYIPIVAQSDINPSSLVDSSIETGVAFAGRSDDRNWKHGLPSSSTSFPRNLGKPASNQTNSFPRISEVPRSNAGTGKQSMRNRNISSGFPTPQSRVLESLSASGSIQALDNISSGKVLPHSSQLKVSLPVNGDFADFGPSSHGRTGVDRMRTKFQGARTLNVVNGNLDGLGEQNRGPRTNKLKSQFAVKAYTTTVGNTNSQGNIIICADHYNKDDFLVDYVHAKFFVIKSYSEDDVHKSLKYNVWSSTPHGNKKLQGAYEEAQKIAAGSPRGCPIFLLFSVNASGQFCGVAEMIGPVDFHKDMDFWLQDKWSGSFPVKWHIIKDVPNASVRHIILENNENKPVTNSRDTQEIMYKQGMEMLKIFKNHSLKTSLLDDFMYYENRQKVMQEEKAGFIFKSFEAPLLVPALDPNQKINCLVELSPKKEVKIMEQNNPDHLKEAELSTTDRVYSNSSDPNLSMGENPIKTVVKDEDDIAPAMEIGSLDINTKQAKSKPLPDASTSVANCEPIEVVTVGSVPVKVNGYAEPPIFLTVGTIPLDPRALRAEKSGAFPRCASQNN</sequence>
<dbReference type="InterPro" id="IPR007275">
    <property type="entry name" value="YTH_domain"/>
</dbReference>
<keyword evidence="1" id="KW-0694">RNA-binding</keyword>
<dbReference type="AlphaFoldDB" id="A0A2P2K5C6"/>
<feature type="region of interest" description="Disordered" evidence="2">
    <location>
        <begin position="178"/>
        <end position="240"/>
    </location>
</feature>
<dbReference type="GO" id="GO:0005737">
    <property type="term" value="C:cytoplasm"/>
    <property type="evidence" value="ECO:0007669"/>
    <property type="project" value="TreeGrafter"/>
</dbReference>
<protein>
    <recommendedName>
        <fullName evidence="1">YTH domain-containing family protein</fullName>
    </recommendedName>
</protein>
<dbReference type="GO" id="GO:1990247">
    <property type="term" value="F:N6-methyladenosine-containing RNA reader activity"/>
    <property type="evidence" value="ECO:0007669"/>
    <property type="project" value="UniProtKB-UniRule"/>
</dbReference>
<evidence type="ECO:0000313" key="4">
    <source>
        <dbReference type="EMBL" id="MBX00937.1"/>
    </source>
</evidence>